<reference evidence="3 4" key="1">
    <citation type="submission" date="2016-10" db="EMBL/GenBank/DDBJ databases">
        <authorList>
            <person name="de Groot N.N."/>
        </authorList>
    </citation>
    <scope>NUCLEOTIDE SEQUENCE [LARGE SCALE GENOMIC DNA]</scope>
    <source>
        <strain evidence="3 4">SP2</strain>
    </source>
</reference>
<dbReference type="InterPro" id="IPR029052">
    <property type="entry name" value="Metallo-depent_PP-like"/>
</dbReference>
<protein>
    <submittedName>
        <fullName evidence="3">Poly-gamma-glutamate synthesis protein (Capsule biosynthesis protein)</fullName>
    </submittedName>
</protein>
<proteinExistence type="inferred from homology"/>
<gene>
    <name evidence="3" type="ORF">SAMN05443661_12352</name>
</gene>
<evidence type="ECO:0000259" key="2">
    <source>
        <dbReference type="SMART" id="SM00854"/>
    </source>
</evidence>
<dbReference type="PANTHER" id="PTHR33393">
    <property type="entry name" value="POLYGLUTAMINE SYNTHESIS ACCESSORY PROTEIN RV0574C-RELATED"/>
    <property type="match status" value="1"/>
</dbReference>
<dbReference type="SUPFAM" id="SSF56300">
    <property type="entry name" value="Metallo-dependent phosphatases"/>
    <property type="match status" value="1"/>
</dbReference>
<comment type="similarity">
    <text evidence="1">Belongs to the CapA family.</text>
</comment>
<dbReference type="Proteomes" id="UP000182829">
    <property type="component" value="Unassembled WGS sequence"/>
</dbReference>
<dbReference type="InterPro" id="IPR019079">
    <property type="entry name" value="Capsule_synth_CapA"/>
</dbReference>
<feature type="domain" description="Capsule synthesis protein CapA" evidence="2">
    <location>
        <begin position="6"/>
        <end position="140"/>
    </location>
</feature>
<evidence type="ECO:0000256" key="1">
    <source>
        <dbReference type="ARBA" id="ARBA00005662"/>
    </source>
</evidence>
<dbReference type="EMBL" id="FORO01000023">
    <property type="protein sequence ID" value="SFJ34884.1"/>
    <property type="molecule type" value="Genomic_DNA"/>
</dbReference>
<evidence type="ECO:0000313" key="3">
    <source>
        <dbReference type="EMBL" id="SFJ34884.1"/>
    </source>
</evidence>
<dbReference type="AlphaFoldDB" id="A0A1I3QL32"/>
<dbReference type="InterPro" id="IPR052169">
    <property type="entry name" value="CW_Biosynth-Accessory"/>
</dbReference>
<name>A0A1I3QL32_9EURY</name>
<dbReference type="PANTHER" id="PTHR33393:SF11">
    <property type="entry name" value="POLYGLUTAMINE SYNTHESIS ACCESSORY PROTEIN RV0574C-RELATED"/>
    <property type="match status" value="1"/>
</dbReference>
<accession>A0A1I3QL32</accession>
<dbReference type="Pfam" id="PF09587">
    <property type="entry name" value="PGA_cap"/>
    <property type="match status" value="1"/>
</dbReference>
<organism evidence="3 4">
    <name type="scientific">Natronobacterium gregoryi</name>
    <dbReference type="NCBI Taxonomy" id="44930"/>
    <lineage>
        <taxon>Archaea</taxon>
        <taxon>Methanobacteriati</taxon>
        <taxon>Methanobacteriota</taxon>
        <taxon>Stenosarchaea group</taxon>
        <taxon>Halobacteria</taxon>
        <taxon>Halobacteriales</taxon>
        <taxon>Natrialbaceae</taxon>
        <taxon>Natronobacterium</taxon>
    </lineage>
</organism>
<dbReference type="SMART" id="SM00854">
    <property type="entry name" value="PGA_cap"/>
    <property type="match status" value="1"/>
</dbReference>
<evidence type="ECO:0000313" key="4">
    <source>
        <dbReference type="Proteomes" id="UP000182829"/>
    </source>
</evidence>
<sequence length="141" mass="15770">MPHTFRIGFTGNVMLGRLVDDRHRGRPPSAVWRSVLERPQGLDALVVNLECCLSSRGQQWRRTNRPFHFRADSDWAVPALEEAGVDVCALANNHVVDYEEVALRETLEHLDEAEIERAGAGETIAEALEPAVCLWAISRSP</sequence>